<reference evidence="1" key="1">
    <citation type="submission" date="2019-08" db="EMBL/GenBank/DDBJ databases">
        <authorList>
            <person name="Kucharzyk K."/>
            <person name="Murdoch R.W."/>
            <person name="Higgins S."/>
            <person name="Loffler F."/>
        </authorList>
    </citation>
    <scope>NUCLEOTIDE SEQUENCE</scope>
</reference>
<name>A0A645BI74_9ZZZZ</name>
<dbReference type="EMBL" id="VSSQ01019851">
    <property type="protein sequence ID" value="MPM64261.1"/>
    <property type="molecule type" value="Genomic_DNA"/>
</dbReference>
<comment type="caution">
    <text evidence="1">The sequence shown here is derived from an EMBL/GenBank/DDBJ whole genome shotgun (WGS) entry which is preliminary data.</text>
</comment>
<accession>A0A645BI74</accession>
<dbReference type="AlphaFoldDB" id="A0A645BI74"/>
<proteinExistence type="predicted"/>
<sequence length="87" mass="9935">MQCADLVVHERDQRRDHDRHAMAELLARDGRHLIAQRFAATRGHEHQRIAAVDDMRDDGLLGATELLVAKNGLQNGLRGRHRVLLNR</sequence>
<gene>
    <name evidence="1" type="ORF">SDC9_111147</name>
</gene>
<evidence type="ECO:0000313" key="1">
    <source>
        <dbReference type="EMBL" id="MPM64261.1"/>
    </source>
</evidence>
<organism evidence="1">
    <name type="scientific">bioreactor metagenome</name>
    <dbReference type="NCBI Taxonomy" id="1076179"/>
    <lineage>
        <taxon>unclassified sequences</taxon>
        <taxon>metagenomes</taxon>
        <taxon>ecological metagenomes</taxon>
    </lineage>
</organism>
<protein>
    <submittedName>
        <fullName evidence="1">Uncharacterized protein</fullName>
    </submittedName>
</protein>